<proteinExistence type="predicted"/>
<reference evidence="1" key="1">
    <citation type="submission" date="2018-10" db="EMBL/GenBank/DDBJ databases">
        <title>Population genomic analysis revealed the cold adaptation of white poplar.</title>
        <authorList>
            <person name="Liu Y.-J."/>
        </authorList>
    </citation>
    <scope>NUCLEOTIDE SEQUENCE [LARGE SCALE GENOMIC DNA]</scope>
    <source>
        <strain evidence="1">PAL-ZL1</strain>
    </source>
</reference>
<evidence type="ECO:0000313" key="1">
    <source>
        <dbReference type="EMBL" id="TKR79759.1"/>
    </source>
</evidence>
<sequence length="113" mass="11832">MLGGDFQELRMSSPHVNIHVRPGIVGRLRSGGSVGLGREGCAVGNVGCGSAGIKGIGCNVGLGKLGTEGKGGNCRSCRAALLPEIDRAMKRAKTKQLKLAISMLNLKAWKRLY</sequence>
<accession>A0A4U5N9R4</accession>
<comment type="caution">
    <text evidence="1">The sequence shown here is derived from an EMBL/GenBank/DDBJ whole genome shotgun (WGS) entry which is preliminary data.</text>
</comment>
<gene>
    <name evidence="1" type="ORF">D5086_0000269200</name>
</gene>
<dbReference type="EMBL" id="RCHU01001027">
    <property type="protein sequence ID" value="TKR79759.1"/>
    <property type="molecule type" value="Genomic_DNA"/>
</dbReference>
<organism evidence="1">
    <name type="scientific">Populus alba</name>
    <name type="common">White poplar</name>
    <dbReference type="NCBI Taxonomy" id="43335"/>
    <lineage>
        <taxon>Eukaryota</taxon>
        <taxon>Viridiplantae</taxon>
        <taxon>Streptophyta</taxon>
        <taxon>Embryophyta</taxon>
        <taxon>Tracheophyta</taxon>
        <taxon>Spermatophyta</taxon>
        <taxon>Magnoliopsida</taxon>
        <taxon>eudicotyledons</taxon>
        <taxon>Gunneridae</taxon>
        <taxon>Pentapetalae</taxon>
        <taxon>rosids</taxon>
        <taxon>fabids</taxon>
        <taxon>Malpighiales</taxon>
        <taxon>Salicaceae</taxon>
        <taxon>Saliceae</taxon>
        <taxon>Populus</taxon>
    </lineage>
</organism>
<name>A0A4U5N9R4_POPAL</name>
<protein>
    <submittedName>
        <fullName evidence="1">Uncharacterized protein</fullName>
    </submittedName>
</protein>
<dbReference type="AlphaFoldDB" id="A0A4U5N9R4"/>